<keyword evidence="3" id="KW-1185">Reference proteome</keyword>
<dbReference type="InterPro" id="IPR006597">
    <property type="entry name" value="Sel1-like"/>
</dbReference>
<feature type="region of interest" description="Disordered" evidence="1">
    <location>
        <begin position="1"/>
        <end position="26"/>
    </location>
</feature>
<evidence type="ECO:0000313" key="2">
    <source>
        <dbReference type="EMBL" id="PRW56772.1"/>
    </source>
</evidence>
<gene>
    <name evidence="2" type="ORF">C2E21_4640</name>
</gene>
<feature type="compositionally biased region" description="Pro residues" evidence="1">
    <location>
        <begin position="11"/>
        <end position="26"/>
    </location>
</feature>
<dbReference type="PANTHER" id="PTHR36792">
    <property type="entry name" value="EXPRESSED PROTEIN"/>
    <property type="match status" value="1"/>
</dbReference>
<dbReference type="PANTHER" id="PTHR36792:SF5">
    <property type="entry name" value="SEL1 REPEAT PROTEIN"/>
    <property type="match status" value="1"/>
</dbReference>
<dbReference type="SUPFAM" id="SSF81901">
    <property type="entry name" value="HCP-like"/>
    <property type="match status" value="1"/>
</dbReference>
<sequence>MSGQGNGDGSVPPPQQPQQPQQPQPPVVMLADGRLQQPAPLGAVVSDALRRWYLETEKEALRGDVKAQALLGQMLIEGYGCEADPVKGREWADKARRRGYRMDGVYCKI</sequence>
<dbReference type="STRING" id="3076.A0A2P6TRU3"/>
<dbReference type="SMART" id="SM00671">
    <property type="entry name" value="SEL1"/>
    <property type="match status" value="1"/>
</dbReference>
<name>A0A2P6TRU3_CHLSO</name>
<dbReference type="EMBL" id="LHPG02000008">
    <property type="protein sequence ID" value="PRW56772.1"/>
    <property type="molecule type" value="Genomic_DNA"/>
</dbReference>
<proteinExistence type="predicted"/>
<protein>
    <submittedName>
        <fullName evidence="2">Uncharacterized protein</fullName>
    </submittedName>
</protein>
<dbReference type="OrthoDB" id="2384430at2759"/>
<evidence type="ECO:0000256" key="1">
    <source>
        <dbReference type="SAM" id="MobiDB-lite"/>
    </source>
</evidence>
<dbReference type="Gene3D" id="1.25.40.10">
    <property type="entry name" value="Tetratricopeptide repeat domain"/>
    <property type="match status" value="1"/>
</dbReference>
<dbReference type="InterPro" id="IPR011990">
    <property type="entry name" value="TPR-like_helical_dom_sf"/>
</dbReference>
<dbReference type="Proteomes" id="UP000239899">
    <property type="component" value="Unassembled WGS sequence"/>
</dbReference>
<evidence type="ECO:0000313" key="3">
    <source>
        <dbReference type="Proteomes" id="UP000239899"/>
    </source>
</evidence>
<dbReference type="AlphaFoldDB" id="A0A2P6TRU3"/>
<reference evidence="2 3" key="1">
    <citation type="journal article" date="2018" name="Plant J.">
        <title>Genome sequences of Chlorella sorokiniana UTEX 1602 and Micractinium conductrix SAG 241.80: implications to maltose excretion by a green alga.</title>
        <authorList>
            <person name="Arriola M.B."/>
            <person name="Velmurugan N."/>
            <person name="Zhang Y."/>
            <person name="Plunkett M.H."/>
            <person name="Hondzo H."/>
            <person name="Barney B.M."/>
        </authorList>
    </citation>
    <scope>NUCLEOTIDE SEQUENCE [LARGE SCALE GENOMIC DNA]</scope>
    <source>
        <strain evidence="3">UTEX 1602</strain>
    </source>
</reference>
<organism evidence="2 3">
    <name type="scientific">Chlorella sorokiniana</name>
    <name type="common">Freshwater green alga</name>
    <dbReference type="NCBI Taxonomy" id="3076"/>
    <lineage>
        <taxon>Eukaryota</taxon>
        <taxon>Viridiplantae</taxon>
        <taxon>Chlorophyta</taxon>
        <taxon>core chlorophytes</taxon>
        <taxon>Trebouxiophyceae</taxon>
        <taxon>Chlorellales</taxon>
        <taxon>Chlorellaceae</taxon>
        <taxon>Chlorella clade</taxon>
        <taxon>Chlorella</taxon>
    </lineage>
</organism>
<comment type="caution">
    <text evidence="2">The sequence shown here is derived from an EMBL/GenBank/DDBJ whole genome shotgun (WGS) entry which is preliminary data.</text>
</comment>
<accession>A0A2P6TRU3</accession>